<name>A0AAE2SB90_9BACT</name>
<gene>
    <name evidence="1" type="ORF">JIN83_02075</name>
</gene>
<accession>A0AAE2SB90</accession>
<evidence type="ECO:0008006" key="3">
    <source>
        <dbReference type="Google" id="ProtNLM"/>
    </source>
</evidence>
<organism evidence="1 2">
    <name type="scientific">Oceaniferula flava</name>
    <dbReference type="NCBI Taxonomy" id="2800421"/>
    <lineage>
        <taxon>Bacteria</taxon>
        <taxon>Pseudomonadati</taxon>
        <taxon>Verrucomicrobiota</taxon>
        <taxon>Verrucomicrobiia</taxon>
        <taxon>Verrucomicrobiales</taxon>
        <taxon>Verrucomicrobiaceae</taxon>
        <taxon>Oceaniferula</taxon>
    </lineage>
</organism>
<protein>
    <recommendedName>
        <fullName evidence="3">Lipoprotein</fullName>
    </recommendedName>
</protein>
<dbReference type="Proteomes" id="UP000634206">
    <property type="component" value="Unassembled WGS sequence"/>
</dbReference>
<dbReference type="RefSeq" id="WP_309488330.1">
    <property type="nucleotide sequence ID" value="NZ_JAENIG010000001.1"/>
</dbReference>
<reference evidence="1" key="1">
    <citation type="submission" date="2021-01" db="EMBL/GenBank/DDBJ databases">
        <title>Modified the classification status of verrucomicrobia.</title>
        <authorList>
            <person name="Feng X."/>
        </authorList>
    </citation>
    <scope>NUCLEOTIDE SEQUENCE</scope>
    <source>
        <strain evidence="1">5K15</strain>
    </source>
</reference>
<sequence length="140" mass="15449">MKSMLKLFLALGGAAVVGATAIGLSFLAGGCSTIYSRAEFEEVVATTNRDTLGSVYYKGRKEGYDYFKANWNVGSKNLRIAIDQSPITDAFAYTRDETRWRAATFMHLEGAELELAIPEKLNAEPNRNFLQVRGAEEIAE</sequence>
<proteinExistence type="predicted"/>
<comment type="caution">
    <text evidence="1">The sequence shown here is derived from an EMBL/GenBank/DDBJ whole genome shotgun (WGS) entry which is preliminary data.</text>
</comment>
<evidence type="ECO:0000313" key="1">
    <source>
        <dbReference type="EMBL" id="MBK1853734.1"/>
    </source>
</evidence>
<dbReference type="PROSITE" id="PS51257">
    <property type="entry name" value="PROKAR_LIPOPROTEIN"/>
    <property type="match status" value="1"/>
</dbReference>
<dbReference type="AlphaFoldDB" id="A0AAE2SB90"/>
<evidence type="ECO:0000313" key="2">
    <source>
        <dbReference type="Proteomes" id="UP000634206"/>
    </source>
</evidence>
<keyword evidence="2" id="KW-1185">Reference proteome</keyword>
<dbReference type="EMBL" id="JAENIG010000001">
    <property type="protein sequence ID" value="MBK1853734.1"/>
    <property type="molecule type" value="Genomic_DNA"/>
</dbReference>